<proteinExistence type="predicted"/>
<dbReference type="STRING" id="1631249.BQ8794_50058"/>
<evidence type="ECO:0000259" key="1">
    <source>
        <dbReference type="Pfam" id="PF08484"/>
    </source>
</evidence>
<dbReference type="Proteomes" id="UP000188388">
    <property type="component" value="Unassembled WGS sequence"/>
</dbReference>
<keyword evidence="2" id="KW-0489">Methyltransferase</keyword>
<accession>A0A1R3VDG8</accession>
<feature type="domain" description="C-methyltransferase" evidence="1">
    <location>
        <begin position="293"/>
        <end position="393"/>
    </location>
</feature>
<gene>
    <name evidence="2" type="ORF">BQ8794_50058</name>
</gene>
<dbReference type="AlphaFoldDB" id="A0A1R3VDG8"/>
<dbReference type="Gene3D" id="3.40.50.150">
    <property type="entry name" value="Vaccinia Virus protein VP39"/>
    <property type="match status" value="1"/>
</dbReference>
<evidence type="ECO:0000313" key="2">
    <source>
        <dbReference type="EMBL" id="SIT57956.1"/>
    </source>
</evidence>
<dbReference type="EMBL" id="FTPD01000045">
    <property type="protein sequence ID" value="SIT57956.1"/>
    <property type="molecule type" value="Genomic_DNA"/>
</dbReference>
<keyword evidence="2" id="KW-0808">Transferase</keyword>
<reference evidence="3" key="1">
    <citation type="submission" date="2017-01" db="EMBL/GenBank/DDBJ databases">
        <authorList>
            <person name="Brunel B."/>
        </authorList>
    </citation>
    <scope>NUCLEOTIDE SEQUENCE [LARGE SCALE GENOMIC DNA]</scope>
</reference>
<dbReference type="PANTHER" id="PTHR43861">
    <property type="entry name" value="TRANS-ACONITATE 2-METHYLTRANSFERASE-RELATED"/>
    <property type="match status" value="1"/>
</dbReference>
<keyword evidence="3" id="KW-1185">Reference proteome</keyword>
<protein>
    <submittedName>
        <fullName evidence="2">C-methyltransferase</fullName>
    </submittedName>
</protein>
<dbReference type="SUPFAM" id="SSF53335">
    <property type="entry name" value="S-adenosyl-L-methionine-dependent methyltransferases"/>
    <property type="match status" value="1"/>
</dbReference>
<dbReference type="InterPro" id="IPR029063">
    <property type="entry name" value="SAM-dependent_MTases_sf"/>
</dbReference>
<name>A0A1R3VDG8_9HYPH</name>
<dbReference type="GO" id="GO:0032259">
    <property type="term" value="P:methylation"/>
    <property type="evidence" value="ECO:0007669"/>
    <property type="project" value="UniProtKB-KW"/>
</dbReference>
<dbReference type="GO" id="GO:0008168">
    <property type="term" value="F:methyltransferase activity"/>
    <property type="evidence" value="ECO:0007669"/>
    <property type="project" value="UniProtKB-KW"/>
</dbReference>
<dbReference type="Gene3D" id="3.40.50.720">
    <property type="entry name" value="NAD(P)-binding Rossmann-like Domain"/>
    <property type="match status" value="1"/>
</dbReference>
<dbReference type="Pfam" id="PF08484">
    <property type="entry name" value="Methyltransf_14"/>
    <property type="match status" value="1"/>
</dbReference>
<evidence type="ECO:0000313" key="3">
    <source>
        <dbReference type="Proteomes" id="UP000188388"/>
    </source>
</evidence>
<dbReference type="InterPro" id="IPR013691">
    <property type="entry name" value="MeTrfase_14"/>
</dbReference>
<organism evidence="2 3">
    <name type="scientific">Mesorhizobium prunaredense</name>
    <dbReference type="NCBI Taxonomy" id="1631249"/>
    <lineage>
        <taxon>Bacteria</taxon>
        <taxon>Pseudomonadati</taxon>
        <taxon>Pseudomonadota</taxon>
        <taxon>Alphaproteobacteria</taxon>
        <taxon>Hyphomicrobiales</taxon>
        <taxon>Phyllobacteriaceae</taxon>
        <taxon>Mesorhizobium</taxon>
    </lineage>
</organism>
<sequence length="406" mass="45156">MNSFDLHMASNKKALGPAACPCCSAPVSRSIYRVESIPVHSCVLLNSAREAHAFPRRDLDLAFCEACGFIFNRAFDETIMGYSTNFEESQHFSSTFNGFAKGLAREIAQKCAIAGKHVLEIGCGKGEFLRELCISGGATGLGIDPAYRADKGRNDEYGDVKIIVDYFGPDYQHLQADTILCRHTLEHVSSVSSFVRLIRKMIGKRTQDWAVFETPDAKRVLVESAFWDIYYEHCSYFSPGAHARLFRQEGFDVTDLEVVYDNQYIVQYARPSAGRTMPRLPLEHDLELMHRLAETFPARVRAAQNAWQERIRAAHAAGRRVVLWGGGSKAVSFLTTLQLGDEVWAAVDINPYKQGKFTPGTGHPVIAPNDLLDAPPDLVIVMNPIYLNEVAQSLIALDLRPEVVAV</sequence>
<dbReference type="Pfam" id="PF13489">
    <property type="entry name" value="Methyltransf_23"/>
    <property type="match status" value="1"/>
</dbReference>
<dbReference type="CDD" id="cd02440">
    <property type="entry name" value="AdoMet_MTases"/>
    <property type="match status" value="1"/>
</dbReference>